<sequence>MSAYYREWLERHCKEKQALLYFPIITCAYCDKVFIKSEKNYIRTFIKHLHDLHGRTELDGHSRCKELKEKFEIKQNQLFVGVCKEETCKLQIIFYRGIHLLQNHLEICHGNRSSIYINIIRQNMKAQHILLNNYLITSDNKAHCLICKNQIDLSNLELQTEEILDVLKNHWANHFKRKMQWADIYRLEQLQQRVDKKLMKELQISHDIEKTYLEFPSEEIIEKLQNFDKIIEEVVDCLERTTIMKESPWDVELHLAAARGDAKRLRVLLDSGRVHVDCKDKDGTTPLILAAAGGHMDAVTELLHQGADPNAKRLTGTTALFFAAQGGYMDIAGLLLEHGAIVDSCSIDGGTPLFVACQYGHLDVVEGLIERGASPNAHMKDGATALFIAAQNGHLRILEVLLEHGAKTDAVRTDGATPLWIASQMGHDHVVRRLLRAGAKVDATRHDGATPLFKAAHKGHTAVIGELLKYRPSLGILPNGESALHAAALTGHMTVARQLVGAGADPLLVNQEGITPLQLAVRHSQTQVANYLRDKHVRSVSRVSVEEVLSRSNSSTFGRGFLQDVHLQIAQNKKLKELLDEAEEIRGLIHLTVENVSIVKNLHNNILSHTNKDLQKELETRTCTISQTAFHVQRKLRGR</sequence>
<dbReference type="SMART" id="SM00248">
    <property type="entry name" value="ANK"/>
    <property type="match status" value="9"/>
</dbReference>
<name>A0A836GQQ5_9HYME</name>
<dbReference type="PRINTS" id="PR01415">
    <property type="entry name" value="ANKYRIN"/>
</dbReference>
<dbReference type="Pfam" id="PF12796">
    <property type="entry name" value="Ank_2"/>
    <property type="match status" value="2"/>
</dbReference>
<feature type="repeat" description="ANK" evidence="3">
    <location>
        <begin position="479"/>
        <end position="511"/>
    </location>
</feature>
<gene>
    <name evidence="4" type="primary">Ankrd29</name>
    <name evidence="4" type="ORF">G6Z76_0000612</name>
</gene>
<keyword evidence="2 3" id="KW-0040">ANK repeat</keyword>
<keyword evidence="5" id="KW-1185">Reference proteome</keyword>
<dbReference type="EMBL" id="JAANIC010000508">
    <property type="protein sequence ID" value="KAG5347774.1"/>
    <property type="molecule type" value="Genomic_DNA"/>
</dbReference>
<dbReference type="InterPro" id="IPR036770">
    <property type="entry name" value="Ankyrin_rpt-contain_sf"/>
</dbReference>
<dbReference type="SUPFAM" id="SSF48403">
    <property type="entry name" value="Ankyrin repeat"/>
    <property type="match status" value="1"/>
</dbReference>
<evidence type="ECO:0000256" key="2">
    <source>
        <dbReference type="ARBA" id="ARBA00023043"/>
    </source>
</evidence>
<feature type="non-terminal residue" evidence="4">
    <location>
        <position position="1"/>
    </location>
</feature>
<evidence type="ECO:0000313" key="5">
    <source>
        <dbReference type="Proteomes" id="UP000669903"/>
    </source>
</evidence>
<dbReference type="Gene3D" id="1.20.58.70">
    <property type="match status" value="1"/>
</dbReference>
<dbReference type="InterPro" id="IPR051165">
    <property type="entry name" value="Multifunctional_ANK_Repeat"/>
</dbReference>
<dbReference type="Gene3D" id="1.25.40.20">
    <property type="entry name" value="Ankyrin repeat-containing domain"/>
    <property type="match status" value="2"/>
</dbReference>
<dbReference type="Pfam" id="PF13637">
    <property type="entry name" value="Ank_4"/>
    <property type="match status" value="1"/>
</dbReference>
<dbReference type="Pfam" id="PF00023">
    <property type="entry name" value="Ank"/>
    <property type="match status" value="1"/>
</dbReference>
<dbReference type="PROSITE" id="PS50088">
    <property type="entry name" value="ANK_REPEAT"/>
    <property type="match status" value="6"/>
</dbReference>
<feature type="repeat" description="ANK" evidence="3">
    <location>
        <begin position="414"/>
        <end position="446"/>
    </location>
</feature>
<dbReference type="InterPro" id="IPR002110">
    <property type="entry name" value="Ankyrin_rpt"/>
</dbReference>
<dbReference type="AlphaFoldDB" id="A0A836GQQ5"/>
<dbReference type="Proteomes" id="UP000669903">
    <property type="component" value="Unassembled WGS sequence"/>
</dbReference>
<feature type="repeat" description="ANK" evidence="3">
    <location>
        <begin position="315"/>
        <end position="347"/>
    </location>
</feature>
<accession>A0A836GQQ5</accession>
<dbReference type="PANTHER" id="PTHR24123:SF33">
    <property type="entry name" value="PROTEIN HOS4"/>
    <property type="match status" value="1"/>
</dbReference>
<proteinExistence type="predicted"/>
<feature type="repeat" description="ANK" evidence="3">
    <location>
        <begin position="282"/>
        <end position="314"/>
    </location>
</feature>
<comment type="caution">
    <text evidence="4">The sequence shown here is derived from an EMBL/GenBank/DDBJ whole genome shotgun (WGS) entry which is preliminary data.</text>
</comment>
<organism evidence="4 5">
    <name type="scientific">Acromyrmex charruanus</name>
    <dbReference type="NCBI Taxonomy" id="2715315"/>
    <lineage>
        <taxon>Eukaryota</taxon>
        <taxon>Metazoa</taxon>
        <taxon>Ecdysozoa</taxon>
        <taxon>Arthropoda</taxon>
        <taxon>Hexapoda</taxon>
        <taxon>Insecta</taxon>
        <taxon>Pterygota</taxon>
        <taxon>Neoptera</taxon>
        <taxon>Endopterygota</taxon>
        <taxon>Hymenoptera</taxon>
        <taxon>Apocrita</taxon>
        <taxon>Aculeata</taxon>
        <taxon>Formicoidea</taxon>
        <taxon>Formicidae</taxon>
        <taxon>Myrmicinae</taxon>
        <taxon>Acromyrmex</taxon>
    </lineage>
</organism>
<feature type="non-terminal residue" evidence="4">
    <location>
        <position position="639"/>
    </location>
</feature>
<protein>
    <submittedName>
        <fullName evidence="4">ANR29 protein</fullName>
    </submittedName>
</protein>
<dbReference type="PROSITE" id="PS50297">
    <property type="entry name" value="ANK_REP_REGION"/>
    <property type="match status" value="6"/>
</dbReference>
<evidence type="ECO:0000256" key="3">
    <source>
        <dbReference type="PROSITE-ProRule" id="PRU00023"/>
    </source>
</evidence>
<feature type="repeat" description="ANK" evidence="3">
    <location>
        <begin position="348"/>
        <end position="380"/>
    </location>
</feature>
<evidence type="ECO:0000313" key="4">
    <source>
        <dbReference type="EMBL" id="KAG5347774.1"/>
    </source>
</evidence>
<keyword evidence="1" id="KW-0677">Repeat</keyword>
<evidence type="ECO:0000256" key="1">
    <source>
        <dbReference type="ARBA" id="ARBA00022737"/>
    </source>
</evidence>
<reference evidence="4" key="1">
    <citation type="submission" date="2020-03" db="EMBL/GenBank/DDBJ databases">
        <title>Relaxed selection underlies rapid genomic changes in the transitions from sociality to social parasitism in ants.</title>
        <authorList>
            <person name="Bi X."/>
        </authorList>
    </citation>
    <scope>NUCLEOTIDE SEQUENCE</scope>
    <source>
        <strain evidence="4">BGI-DK2014a</strain>
        <tissue evidence="4">Whole body</tissue>
    </source>
</reference>
<dbReference type="PANTHER" id="PTHR24123">
    <property type="entry name" value="ANKYRIN REPEAT-CONTAINING"/>
    <property type="match status" value="1"/>
</dbReference>
<feature type="repeat" description="ANK" evidence="3">
    <location>
        <begin position="381"/>
        <end position="413"/>
    </location>
</feature>